<protein>
    <submittedName>
        <fullName evidence="2">Uncharacterized protein</fullName>
    </submittedName>
</protein>
<name>I1R4Z8_ORYGL</name>
<evidence type="ECO:0000313" key="2">
    <source>
        <dbReference type="EnsemblPlants" id="ORGLA12G0060400.1"/>
    </source>
</evidence>
<feature type="compositionally biased region" description="Basic residues" evidence="1">
    <location>
        <begin position="1"/>
        <end position="21"/>
    </location>
</feature>
<accession>I1R4Z8</accession>
<evidence type="ECO:0000256" key="1">
    <source>
        <dbReference type="SAM" id="MobiDB-lite"/>
    </source>
</evidence>
<reference evidence="2 3" key="2">
    <citation type="submission" date="2018-04" db="EMBL/GenBank/DDBJ databases">
        <title>OglaRS2 (Oryza glaberrima Reference Sequence Version 2).</title>
        <authorList>
            <person name="Zhang J."/>
            <person name="Kudrna D."/>
            <person name="Lee S."/>
            <person name="Talag J."/>
            <person name="Rajasekar S."/>
            <person name="Wing R.A."/>
        </authorList>
    </citation>
    <scope>NUCLEOTIDE SEQUENCE [LARGE SCALE GENOMIC DNA]</scope>
    <source>
        <strain evidence="2 3">cv. IRGC 96717</strain>
    </source>
</reference>
<evidence type="ECO:0000313" key="3">
    <source>
        <dbReference type="Proteomes" id="UP000007306"/>
    </source>
</evidence>
<organism evidence="2 3">
    <name type="scientific">Oryza glaberrima</name>
    <name type="common">African rice</name>
    <dbReference type="NCBI Taxonomy" id="4538"/>
    <lineage>
        <taxon>Eukaryota</taxon>
        <taxon>Viridiplantae</taxon>
        <taxon>Streptophyta</taxon>
        <taxon>Embryophyta</taxon>
        <taxon>Tracheophyta</taxon>
        <taxon>Spermatophyta</taxon>
        <taxon>Magnoliopsida</taxon>
        <taxon>Liliopsida</taxon>
        <taxon>Poales</taxon>
        <taxon>Poaceae</taxon>
        <taxon>BOP clade</taxon>
        <taxon>Oryzoideae</taxon>
        <taxon>Oryzeae</taxon>
        <taxon>Oryzinae</taxon>
        <taxon>Oryza</taxon>
    </lineage>
</organism>
<dbReference type="Gramene" id="ORGLA12G0060400.1">
    <property type="protein sequence ID" value="ORGLA12G0060400.1"/>
    <property type="gene ID" value="ORGLA12G0060400"/>
</dbReference>
<dbReference type="HOGENOM" id="CLU_2339686_0_0_1"/>
<dbReference type="EnsemblPlants" id="ORGLA12G0060400.1">
    <property type="protein sequence ID" value="ORGLA12G0060400.1"/>
    <property type="gene ID" value="ORGLA12G0060400"/>
</dbReference>
<feature type="region of interest" description="Disordered" evidence="1">
    <location>
        <begin position="1"/>
        <end position="36"/>
    </location>
</feature>
<dbReference type="AlphaFoldDB" id="I1R4Z8"/>
<dbReference type="Proteomes" id="UP000007306">
    <property type="component" value="Chromosome 12"/>
</dbReference>
<reference evidence="2" key="1">
    <citation type="submission" date="2015-06" db="UniProtKB">
        <authorList>
            <consortium name="EnsemblPlants"/>
        </authorList>
    </citation>
    <scope>IDENTIFICATION</scope>
</reference>
<keyword evidence="3" id="KW-1185">Reference proteome</keyword>
<sequence length="98" mass="10882">RPRIRRWRTRIRRRRGGRRRPEHGGSPRLPLASSGAPLGVSRRWWRGRRPDLAPCPDPAHPQVGTGWLESGRRAGGVNIAGILGVQVTFGGSRRGCYG</sequence>
<proteinExistence type="predicted"/>